<organism evidence="3 4">
    <name type="scientific">Geomonas terrae</name>
    <dbReference type="NCBI Taxonomy" id="2562681"/>
    <lineage>
        <taxon>Bacteria</taxon>
        <taxon>Pseudomonadati</taxon>
        <taxon>Thermodesulfobacteriota</taxon>
        <taxon>Desulfuromonadia</taxon>
        <taxon>Geobacterales</taxon>
        <taxon>Geobacteraceae</taxon>
        <taxon>Geomonas</taxon>
    </lineage>
</organism>
<keyword evidence="1" id="KW-0732">Signal</keyword>
<feature type="chain" id="PRO_5020277528" description="Doubled CXXCH motif domain-containing protein" evidence="1">
    <location>
        <begin position="28"/>
        <end position="210"/>
    </location>
</feature>
<dbReference type="Pfam" id="PF09699">
    <property type="entry name" value="Paired_CXXCH_1"/>
    <property type="match status" value="1"/>
</dbReference>
<dbReference type="EMBL" id="SRSC01000005">
    <property type="protein sequence ID" value="TGU70233.1"/>
    <property type="molecule type" value="Genomic_DNA"/>
</dbReference>
<dbReference type="Proteomes" id="UP000306416">
    <property type="component" value="Unassembled WGS sequence"/>
</dbReference>
<dbReference type="InterPro" id="IPR036280">
    <property type="entry name" value="Multihaem_cyt_sf"/>
</dbReference>
<gene>
    <name evidence="3" type="ORF">E4633_18715</name>
</gene>
<evidence type="ECO:0000256" key="1">
    <source>
        <dbReference type="SAM" id="SignalP"/>
    </source>
</evidence>
<evidence type="ECO:0000259" key="2">
    <source>
        <dbReference type="Pfam" id="PF09699"/>
    </source>
</evidence>
<name>A0A4S1CAS0_9BACT</name>
<comment type="caution">
    <text evidence="3">The sequence shown here is derived from an EMBL/GenBank/DDBJ whole genome shotgun (WGS) entry which is preliminary data.</text>
</comment>
<keyword evidence="4" id="KW-1185">Reference proteome</keyword>
<evidence type="ECO:0000313" key="4">
    <source>
        <dbReference type="Proteomes" id="UP000306416"/>
    </source>
</evidence>
<sequence>MRANKRTNKIVLTAAVAMTLCSAITQVNESAAFQPIGVASRGNGETCALTLQMQNKQFKVRYMQKVAQYQDGAAPKVASVEEMYQNIEPASFFPDDNEPVSNTIGVDPLSLDCLGCHDGSRASDVTINLKNDPFRRQQMRGSAKDHAIGMDYAAYASNPRDFKPVFGNPKMVFVDGKVGCLTCHDPANQERGHLVMSDRRSALCLTCHNK</sequence>
<dbReference type="SUPFAM" id="SSF48695">
    <property type="entry name" value="Multiheme cytochromes"/>
    <property type="match status" value="1"/>
</dbReference>
<dbReference type="RefSeq" id="WP_135872593.1">
    <property type="nucleotide sequence ID" value="NZ_SRSC01000005.1"/>
</dbReference>
<reference evidence="3 4" key="1">
    <citation type="submission" date="2019-04" db="EMBL/GenBank/DDBJ databases">
        <title>Geobacter oryzae sp. nov., ferric-reducing bacteria isolated from paddy soil.</title>
        <authorList>
            <person name="Xu Z."/>
            <person name="Masuda Y."/>
            <person name="Itoh H."/>
            <person name="Senoo K."/>
        </authorList>
    </citation>
    <scope>NUCLEOTIDE SEQUENCE [LARGE SCALE GENOMIC DNA]</scope>
    <source>
        <strain evidence="3 4">Red111</strain>
    </source>
</reference>
<dbReference type="AlphaFoldDB" id="A0A4S1CAS0"/>
<dbReference type="InterPro" id="IPR010177">
    <property type="entry name" value="Paired_CXXCH_1"/>
</dbReference>
<proteinExistence type="predicted"/>
<protein>
    <recommendedName>
        <fullName evidence="2">Doubled CXXCH motif domain-containing protein</fullName>
    </recommendedName>
</protein>
<feature type="domain" description="Doubled CXXCH motif" evidence="2">
    <location>
        <begin position="179"/>
        <end position="210"/>
    </location>
</feature>
<accession>A0A4S1CAS0</accession>
<dbReference type="Gene3D" id="1.10.780.10">
    <property type="entry name" value="Hydroxylamine Oxidoreductase, Chain A, domain 1"/>
    <property type="match status" value="1"/>
</dbReference>
<evidence type="ECO:0000313" key="3">
    <source>
        <dbReference type="EMBL" id="TGU70233.1"/>
    </source>
</evidence>
<feature type="signal peptide" evidence="1">
    <location>
        <begin position="1"/>
        <end position="27"/>
    </location>
</feature>